<reference evidence="5 6" key="1">
    <citation type="submission" date="2019-09" db="EMBL/GenBank/DDBJ databases">
        <title>Genome sequence of Roseospira marina, one of the more divergent members of the non-sulfur purple photosynthetic bacterial family, the Rhodospirillaceae.</title>
        <authorList>
            <person name="Meyer T."/>
            <person name="Kyndt J."/>
        </authorList>
    </citation>
    <scope>NUCLEOTIDE SEQUENCE [LARGE SCALE GENOMIC DNA]</scope>
    <source>
        <strain evidence="5 6">DSM 15113</strain>
    </source>
</reference>
<dbReference type="GO" id="GO:0003700">
    <property type="term" value="F:DNA-binding transcription factor activity"/>
    <property type="evidence" value="ECO:0007669"/>
    <property type="project" value="InterPro"/>
</dbReference>
<evidence type="ECO:0000313" key="5">
    <source>
        <dbReference type="EMBL" id="KAA5604328.1"/>
    </source>
</evidence>
<dbReference type="Proteomes" id="UP000324065">
    <property type="component" value="Unassembled WGS sequence"/>
</dbReference>
<evidence type="ECO:0000256" key="3">
    <source>
        <dbReference type="ARBA" id="ARBA00023163"/>
    </source>
</evidence>
<comment type="caution">
    <text evidence="5">The sequence shown here is derived from an EMBL/GenBank/DDBJ whole genome shotgun (WGS) entry which is preliminary data.</text>
</comment>
<dbReference type="Gene3D" id="1.10.10.60">
    <property type="entry name" value="Homeodomain-like"/>
    <property type="match status" value="1"/>
</dbReference>
<dbReference type="SUPFAM" id="SSF46689">
    <property type="entry name" value="Homeodomain-like"/>
    <property type="match status" value="2"/>
</dbReference>
<gene>
    <name evidence="5" type="ORF">F1188_16685</name>
</gene>
<dbReference type="InterPro" id="IPR050204">
    <property type="entry name" value="AraC_XylS_family_regulators"/>
</dbReference>
<dbReference type="Pfam" id="PF12833">
    <property type="entry name" value="HTH_18"/>
    <property type="match status" value="1"/>
</dbReference>
<dbReference type="Pfam" id="PF02311">
    <property type="entry name" value="AraC_binding"/>
    <property type="match status" value="1"/>
</dbReference>
<accession>A0A5M6I9H6</accession>
<dbReference type="InterPro" id="IPR003313">
    <property type="entry name" value="AraC-bd"/>
</dbReference>
<dbReference type="InterPro" id="IPR037923">
    <property type="entry name" value="HTH-like"/>
</dbReference>
<dbReference type="InterPro" id="IPR018060">
    <property type="entry name" value="HTH_AraC"/>
</dbReference>
<proteinExistence type="predicted"/>
<dbReference type="SMART" id="SM00342">
    <property type="entry name" value="HTH_ARAC"/>
    <property type="match status" value="1"/>
</dbReference>
<keyword evidence="3" id="KW-0804">Transcription</keyword>
<dbReference type="PANTHER" id="PTHR46796:SF2">
    <property type="entry name" value="TRANSCRIPTIONAL REGULATORY PROTEIN"/>
    <property type="match status" value="1"/>
</dbReference>
<protein>
    <submittedName>
        <fullName evidence="5">AraC family transcriptional regulator</fullName>
    </submittedName>
</protein>
<evidence type="ECO:0000256" key="2">
    <source>
        <dbReference type="ARBA" id="ARBA00023125"/>
    </source>
</evidence>
<dbReference type="AlphaFoldDB" id="A0A5M6I9H6"/>
<keyword evidence="2" id="KW-0238">DNA-binding</keyword>
<sequence length="266" mass="27687">MRLDVTLAQGAGGHSPHRHDTYAVGLTRAGVQAFSYRGIGRHTCVGQAYVLHPDVRHDGRPGTEGGFGYSTLYVPPALIAACLGGRSLPFLSDPVAAAGPLRDTIWAVLAATGDAVDPLVSTDVVVMLADALADAAGARPNRSVGAIDGPALARVRALLCETLEAGITAPDLERVSGLDRWTLYRQFRAVHGVSPGRYRTARRLDAVRAAIRAGAGLADAAAQAGFSDQSHMTRQFRAAYGLAPGQWRALADTESSGTLDGGAHGS</sequence>
<evidence type="ECO:0000259" key="4">
    <source>
        <dbReference type="PROSITE" id="PS01124"/>
    </source>
</evidence>
<keyword evidence="1" id="KW-0805">Transcription regulation</keyword>
<dbReference type="SUPFAM" id="SSF51215">
    <property type="entry name" value="Regulatory protein AraC"/>
    <property type="match status" value="1"/>
</dbReference>
<evidence type="ECO:0000256" key="1">
    <source>
        <dbReference type="ARBA" id="ARBA00023015"/>
    </source>
</evidence>
<dbReference type="PANTHER" id="PTHR46796">
    <property type="entry name" value="HTH-TYPE TRANSCRIPTIONAL ACTIVATOR RHAS-RELATED"/>
    <property type="match status" value="1"/>
</dbReference>
<dbReference type="PROSITE" id="PS01124">
    <property type="entry name" value="HTH_ARAC_FAMILY_2"/>
    <property type="match status" value="1"/>
</dbReference>
<dbReference type="InterPro" id="IPR009057">
    <property type="entry name" value="Homeodomain-like_sf"/>
</dbReference>
<evidence type="ECO:0000313" key="6">
    <source>
        <dbReference type="Proteomes" id="UP000324065"/>
    </source>
</evidence>
<feature type="domain" description="HTH araC/xylS-type" evidence="4">
    <location>
        <begin position="153"/>
        <end position="250"/>
    </location>
</feature>
<dbReference type="GO" id="GO:0043565">
    <property type="term" value="F:sequence-specific DNA binding"/>
    <property type="evidence" value="ECO:0007669"/>
    <property type="project" value="InterPro"/>
</dbReference>
<name>A0A5M6I9H6_9PROT</name>
<dbReference type="EMBL" id="VWPJ01000019">
    <property type="protein sequence ID" value="KAA5604328.1"/>
    <property type="molecule type" value="Genomic_DNA"/>
</dbReference>
<organism evidence="5 6">
    <name type="scientific">Roseospira marina</name>
    <dbReference type="NCBI Taxonomy" id="140057"/>
    <lineage>
        <taxon>Bacteria</taxon>
        <taxon>Pseudomonadati</taxon>
        <taxon>Pseudomonadota</taxon>
        <taxon>Alphaproteobacteria</taxon>
        <taxon>Rhodospirillales</taxon>
        <taxon>Rhodospirillaceae</taxon>
        <taxon>Roseospira</taxon>
    </lineage>
</organism>
<dbReference type="OrthoDB" id="9809338at2"/>
<keyword evidence="6" id="KW-1185">Reference proteome</keyword>